<evidence type="ECO:0000313" key="1">
    <source>
        <dbReference type="EMBL" id="NYD54479.1"/>
    </source>
</evidence>
<dbReference type="AlphaFoldDB" id="A0A7Y9EV13"/>
<gene>
    <name evidence="1" type="ORF">BKA02_001534</name>
</gene>
<dbReference type="EMBL" id="JACCBH010000001">
    <property type="protein sequence ID" value="NYD54479.1"/>
    <property type="molecule type" value="Genomic_DNA"/>
</dbReference>
<keyword evidence="2" id="KW-1185">Reference proteome</keyword>
<sequence>MKIQVVHIDECPNWETTGDRVQAVLGRLGLPDVPVEFVLVETLVDAAAVGFAGSPTVLVDGEDVVPSAGQTTNIACRVYATETGLAGLPSESQIEAGIRARLS</sequence>
<reference evidence="1 2" key="1">
    <citation type="submission" date="2020-07" db="EMBL/GenBank/DDBJ databases">
        <title>Sequencing the genomes of 1000 actinobacteria strains.</title>
        <authorList>
            <person name="Klenk H.-P."/>
        </authorList>
    </citation>
    <scope>NUCLEOTIDE SEQUENCE [LARGE SCALE GENOMIC DNA]</scope>
    <source>
        <strain evidence="1 2">DSM 22185</strain>
    </source>
</reference>
<evidence type="ECO:0000313" key="2">
    <source>
        <dbReference type="Proteomes" id="UP000552045"/>
    </source>
</evidence>
<proteinExistence type="predicted"/>
<dbReference type="RefSeq" id="WP_179432822.1">
    <property type="nucleotide sequence ID" value="NZ_BAABLC010000001.1"/>
</dbReference>
<name>A0A7Y9EV13_9MICO</name>
<evidence type="ECO:0008006" key="3">
    <source>
        <dbReference type="Google" id="ProtNLM"/>
    </source>
</evidence>
<dbReference type="Proteomes" id="UP000552045">
    <property type="component" value="Unassembled WGS sequence"/>
</dbReference>
<comment type="caution">
    <text evidence="1">The sequence shown here is derived from an EMBL/GenBank/DDBJ whole genome shotgun (WGS) entry which is preliminary data.</text>
</comment>
<accession>A0A7Y9EV13</accession>
<organism evidence="1 2">
    <name type="scientific">Microbacterium pseudoresistens</name>
    <dbReference type="NCBI Taxonomy" id="640634"/>
    <lineage>
        <taxon>Bacteria</taxon>
        <taxon>Bacillati</taxon>
        <taxon>Actinomycetota</taxon>
        <taxon>Actinomycetes</taxon>
        <taxon>Micrococcales</taxon>
        <taxon>Microbacteriaceae</taxon>
        <taxon>Microbacterium</taxon>
    </lineage>
</organism>
<protein>
    <recommendedName>
        <fullName evidence="3">Thioredoxin family protein</fullName>
    </recommendedName>
</protein>